<comment type="caution">
    <text evidence="2">The sequence shown here is derived from an EMBL/GenBank/DDBJ whole genome shotgun (WGS) entry which is preliminary data.</text>
</comment>
<accession>A0A4Y9F4A1</accession>
<sequence>MSDNQQVEPTDSQVEDTKAEGNIDVEKLKEELAQARTDNERYVKEINQLRKENAGRRVTANETKAENSELLERLAALEQKETERQVQAKRVEVAAEYQLPASLIDFLGDDLDSLAQRAKTLASHLGGVQAAGGKPKPRPVSEAYGGLEPRKSAESFDAAELARRLAKK</sequence>
<dbReference type="Proteomes" id="UP000297951">
    <property type="component" value="Unassembled WGS sequence"/>
</dbReference>
<evidence type="ECO:0008006" key="4">
    <source>
        <dbReference type="Google" id="ProtNLM"/>
    </source>
</evidence>
<gene>
    <name evidence="2" type="ORF">E4U03_04670</name>
</gene>
<evidence type="ECO:0000256" key="1">
    <source>
        <dbReference type="SAM" id="MobiDB-lite"/>
    </source>
</evidence>
<evidence type="ECO:0000313" key="3">
    <source>
        <dbReference type="Proteomes" id="UP000297951"/>
    </source>
</evidence>
<feature type="region of interest" description="Disordered" evidence="1">
    <location>
        <begin position="125"/>
        <end position="151"/>
    </location>
</feature>
<reference evidence="2 3" key="1">
    <citation type="submission" date="2019-03" db="EMBL/GenBank/DDBJ databases">
        <title>Diversity of the mouse oral microbiome.</title>
        <authorList>
            <person name="Joseph S."/>
            <person name="Aduse-Opoku J."/>
            <person name="Curtis M."/>
            <person name="Wade W."/>
            <person name="Hashim A."/>
        </authorList>
    </citation>
    <scope>NUCLEOTIDE SEQUENCE [LARGE SCALE GENOMIC DNA]</scope>
    <source>
        <strain evidence="3">irhom_31</strain>
    </source>
</reference>
<feature type="compositionally biased region" description="Polar residues" evidence="1">
    <location>
        <begin position="1"/>
        <end position="12"/>
    </location>
</feature>
<dbReference type="AlphaFoldDB" id="A0A4Y9F4A1"/>
<feature type="region of interest" description="Disordered" evidence="1">
    <location>
        <begin position="1"/>
        <end position="22"/>
    </location>
</feature>
<dbReference type="EMBL" id="SPQC01000012">
    <property type="protein sequence ID" value="TFU22913.1"/>
    <property type="molecule type" value="Genomic_DNA"/>
</dbReference>
<protein>
    <recommendedName>
        <fullName evidence="4">DUF4355 domain-containing protein</fullName>
    </recommendedName>
</protein>
<proteinExistence type="predicted"/>
<dbReference type="RefSeq" id="WP_135011959.1">
    <property type="nucleotide sequence ID" value="NZ_JADGLK010000012.1"/>
</dbReference>
<evidence type="ECO:0000313" key="2">
    <source>
        <dbReference type="EMBL" id="TFU22913.1"/>
    </source>
</evidence>
<organism evidence="2 3">
    <name type="scientific">Rothia nasimurium</name>
    <dbReference type="NCBI Taxonomy" id="85336"/>
    <lineage>
        <taxon>Bacteria</taxon>
        <taxon>Bacillati</taxon>
        <taxon>Actinomycetota</taxon>
        <taxon>Actinomycetes</taxon>
        <taxon>Micrococcales</taxon>
        <taxon>Micrococcaceae</taxon>
        <taxon>Rothia</taxon>
    </lineage>
</organism>
<name>A0A4Y9F4A1_9MICC</name>